<evidence type="ECO:0000313" key="2">
    <source>
        <dbReference type="WBParaSite" id="PgR006_g029_t01"/>
    </source>
</evidence>
<accession>A0A915AHA9</accession>
<keyword evidence="1" id="KW-1185">Reference proteome</keyword>
<dbReference type="AlphaFoldDB" id="A0A915AHA9"/>
<evidence type="ECO:0000313" key="1">
    <source>
        <dbReference type="Proteomes" id="UP000887569"/>
    </source>
</evidence>
<name>A0A915AHA9_PARUN</name>
<dbReference type="Proteomes" id="UP000887569">
    <property type="component" value="Unplaced"/>
</dbReference>
<reference evidence="2" key="1">
    <citation type="submission" date="2022-11" db="UniProtKB">
        <authorList>
            <consortium name="WormBaseParasite"/>
        </authorList>
    </citation>
    <scope>IDENTIFICATION</scope>
</reference>
<dbReference type="WBParaSite" id="PgR006_g029_t01">
    <property type="protein sequence ID" value="PgR006_g029_t01"/>
    <property type="gene ID" value="PgR006_g029"/>
</dbReference>
<sequence length="163" mass="18814">MSSFQLKIGNQQISESLAMKIKDINITGPTTLYRSVAKMQRKGACPMSPYATYLTNSQQDVLFELITKARKVGADEQSIKQHIDGYLKQILSPQKLKEFHEANERFERERHKERTDEGTGVRTPRNARSLINVQGQKMTPQKFVVEGEQDLNQIFRFRSRLLL</sequence>
<protein>
    <submittedName>
        <fullName evidence="2">Uncharacterized protein</fullName>
    </submittedName>
</protein>
<organism evidence="1 2">
    <name type="scientific">Parascaris univalens</name>
    <name type="common">Nematode worm</name>
    <dbReference type="NCBI Taxonomy" id="6257"/>
    <lineage>
        <taxon>Eukaryota</taxon>
        <taxon>Metazoa</taxon>
        <taxon>Ecdysozoa</taxon>
        <taxon>Nematoda</taxon>
        <taxon>Chromadorea</taxon>
        <taxon>Rhabditida</taxon>
        <taxon>Spirurina</taxon>
        <taxon>Ascaridomorpha</taxon>
        <taxon>Ascaridoidea</taxon>
        <taxon>Ascarididae</taxon>
        <taxon>Parascaris</taxon>
    </lineage>
</organism>
<proteinExistence type="predicted"/>